<name>A0ABS9X720_9GAMM</name>
<dbReference type="EMBL" id="JAKKSL010000007">
    <property type="protein sequence ID" value="MCI2286022.1"/>
    <property type="molecule type" value="Genomic_DNA"/>
</dbReference>
<dbReference type="Proteomes" id="UP001139646">
    <property type="component" value="Unassembled WGS sequence"/>
</dbReference>
<dbReference type="RefSeq" id="WP_242289129.1">
    <property type="nucleotide sequence ID" value="NZ_JAKKSL010000007.1"/>
</dbReference>
<gene>
    <name evidence="1" type="ORF">L3081_24670</name>
    <name evidence="2" type="ORF">L3081_24680</name>
    <name evidence="3" type="ORF">L3081_24690</name>
</gene>
<protein>
    <recommendedName>
        <fullName evidence="5">TIGR04219 family outer membrane beta-barrel protein</fullName>
    </recommendedName>
</protein>
<organism evidence="3 4">
    <name type="scientific">Colwellia maritima</name>
    <dbReference type="NCBI Taxonomy" id="2912588"/>
    <lineage>
        <taxon>Bacteria</taxon>
        <taxon>Pseudomonadati</taxon>
        <taxon>Pseudomonadota</taxon>
        <taxon>Gammaproteobacteria</taxon>
        <taxon>Alteromonadales</taxon>
        <taxon>Colwelliaceae</taxon>
        <taxon>Colwellia</taxon>
    </lineage>
</organism>
<evidence type="ECO:0008006" key="5">
    <source>
        <dbReference type="Google" id="ProtNLM"/>
    </source>
</evidence>
<proteinExistence type="predicted"/>
<comment type="caution">
    <text evidence="3">The sequence shown here is derived from an EMBL/GenBank/DDBJ whole genome shotgun (WGS) entry which is preliminary data.</text>
</comment>
<evidence type="ECO:0000313" key="4">
    <source>
        <dbReference type="Proteomes" id="UP001139646"/>
    </source>
</evidence>
<evidence type="ECO:0000313" key="3">
    <source>
        <dbReference type="EMBL" id="MCI2286024.1"/>
    </source>
</evidence>
<accession>A0ABS9X720</accession>
<dbReference type="EMBL" id="JAKKSL010000007">
    <property type="protein sequence ID" value="MCI2286020.1"/>
    <property type="molecule type" value="Genomic_DNA"/>
</dbReference>
<dbReference type="EMBL" id="JAKKSL010000007">
    <property type="protein sequence ID" value="MCI2286024.1"/>
    <property type="molecule type" value="Genomic_DNA"/>
</dbReference>
<sequence length="77" mass="8774">MPLTNLSVFAQGDFSLINDHTLFDYHVGLSYDLVKSRVGHFNLTLGYRAVKMEFENLDNLYTDLEFKGAFVGVIAHF</sequence>
<keyword evidence="4" id="KW-1185">Reference proteome</keyword>
<evidence type="ECO:0000313" key="2">
    <source>
        <dbReference type="EMBL" id="MCI2286022.1"/>
    </source>
</evidence>
<reference evidence="3" key="1">
    <citation type="submission" date="2022-01" db="EMBL/GenBank/DDBJ databases">
        <title>Colwellia maritima, isolated from seawater.</title>
        <authorList>
            <person name="Kristyanto S."/>
            <person name="Jung J."/>
            <person name="Jeon C.O."/>
        </authorList>
    </citation>
    <scope>NUCLEOTIDE SEQUENCE</scope>
    <source>
        <strain evidence="3">MSW7</strain>
    </source>
</reference>
<evidence type="ECO:0000313" key="1">
    <source>
        <dbReference type="EMBL" id="MCI2286020.1"/>
    </source>
</evidence>